<dbReference type="Proteomes" id="UP000015106">
    <property type="component" value="Chromosome 3"/>
</dbReference>
<reference evidence="3" key="1">
    <citation type="journal article" date="2013" name="Nature">
        <title>Draft genome of the wheat A-genome progenitor Triticum urartu.</title>
        <authorList>
            <person name="Ling H.Q."/>
            <person name="Zhao S."/>
            <person name="Liu D."/>
            <person name="Wang J."/>
            <person name="Sun H."/>
            <person name="Zhang C."/>
            <person name="Fan H."/>
            <person name="Li D."/>
            <person name="Dong L."/>
            <person name="Tao Y."/>
            <person name="Gao C."/>
            <person name="Wu H."/>
            <person name="Li Y."/>
            <person name="Cui Y."/>
            <person name="Guo X."/>
            <person name="Zheng S."/>
            <person name="Wang B."/>
            <person name="Yu K."/>
            <person name="Liang Q."/>
            <person name="Yang W."/>
            <person name="Lou X."/>
            <person name="Chen J."/>
            <person name="Feng M."/>
            <person name="Jian J."/>
            <person name="Zhang X."/>
            <person name="Luo G."/>
            <person name="Jiang Y."/>
            <person name="Liu J."/>
            <person name="Wang Z."/>
            <person name="Sha Y."/>
            <person name="Zhang B."/>
            <person name="Wu H."/>
            <person name="Tang D."/>
            <person name="Shen Q."/>
            <person name="Xue P."/>
            <person name="Zou S."/>
            <person name="Wang X."/>
            <person name="Liu X."/>
            <person name="Wang F."/>
            <person name="Yang Y."/>
            <person name="An X."/>
            <person name="Dong Z."/>
            <person name="Zhang K."/>
            <person name="Zhang X."/>
            <person name="Luo M.C."/>
            <person name="Dvorak J."/>
            <person name="Tong Y."/>
            <person name="Wang J."/>
            <person name="Yang H."/>
            <person name="Li Z."/>
            <person name="Wang D."/>
            <person name="Zhang A."/>
            <person name="Wang J."/>
        </authorList>
    </citation>
    <scope>NUCLEOTIDE SEQUENCE</scope>
    <source>
        <strain evidence="3">cv. G1812</strain>
    </source>
</reference>
<evidence type="ECO:0000313" key="3">
    <source>
        <dbReference type="Proteomes" id="UP000015106"/>
    </source>
</evidence>
<evidence type="ECO:0000259" key="1">
    <source>
        <dbReference type="Pfam" id="PF05699"/>
    </source>
</evidence>
<dbReference type="Gramene" id="TuG1812G0300005196.01.T01">
    <property type="protein sequence ID" value="TuG1812G0300005196.01.T01"/>
    <property type="gene ID" value="TuG1812G0300005196.01"/>
</dbReference>
<feature type="domain" description="HAT C-terminal dimerisation" evidence="1">
    <location>
        <begin position="14"/>
        <end position="68"/>
    </location>
</feature>
<name>A0A8R7TJE5_TRIUA</name>
<dbReference type="InterPro" id="IPR008906">
    <property type="entry name" value="HATC_C_dom"/>
</dbReference>
<dbReference type="Gramene" id="TuG1812G0200003702.01.T01">
    <property type="protein sequence ID" value="TuG1812G0200003702.01.T01"/>
    <property type="gene ID" value="TuG1812G0200003702.01"/>
</dbReference>
<evidence type="ECO:0000313" key="2">
    <source>
        <dbReference type="EnsemblPlants" id="TuG1812G0200003702.01.T01"/>
    </source>
</evidence>
<proteinExistence type="predicted"/>
<dbReference type="SUPFAM" id="SSF53098">
    <property type="entry name" value="Ribonuclease H-like"/>
    <property type="match status" value="1"/>
</dbReference>
<sequence length="70" mass="7890">MFAKLAASKAITNANFNPGEWWATYGLQTPTLMHMALRILNLTTSSSGCERNWSVFEQVDAKRRNKLDVS</sequence>
<dbReference type="EnsemblPlants" id="TuG1812G0300005196.01.T01">
    <property type="protein sequence ID" value="TuG1812G0300005196.01.T01"/>
    <property type="gene ID" value="TuG1812G0300005196.01"/>
</dbReference>
<dbReference type="Pfam" id="PF05699">
    <property type="entry name" value="Dimer_Tnp_hAT"/>
    <property type="match status" value="1"/>
</dbReference>
<organism evidence="2 3">
    <name type="scientific">Triticum urartu</name>
    <name type="common">Red wild einkorn</name>
    <name type="synonym">Crithodium urartu</name>
    <dbReference type="NCBI Taxonomy" id="4572"/>
    <lineage>
        <taxon>Eukaryota</taxon>
        <taxon>Viridiplantae</taxon>
        <taxon>Streptophyta</taxon>
        <taxon>Embryophyta</taxon>
        <taxon>Tracheophyta</taxon>
        <taxon>Spermatophyta</taxon>
        <taxon>Magnoliopsida</taxon>
        <taxon>Liliopsida</taxon>
        <taxon>Poales</taxon>
        <taxon>Poaceae</taxon>
        <taxon>BOP clade</taxon>
        <taxon>Pooideae</taxon>
        <taxon>Triticodae</taxon>
        <taxon>Triticeae</taxon>
        <taxon>Triticinae</taxon>
        <taxon>Triticum</taxon>
    </lineage>
</organism>
<reference evidence="2" key="2">
    <citation type="submission" date="2018-03" db="EMBL/GenBank/DDBJ databases">
        <title>The Triticum urartu genome reveals the dynamic nature of wheat genome evolution.</title>
        <authorList>
            <person name="Ling H."/>
            <person name="Ma B."/>
            <person name="Shi X."/>
            <person name="Liu H."/>
            <person name="Dong L."/>
            <person name="Sun H."/>
            <person name="Cao Y."/>
            <person name="Gao Q."/>
            <person name="Zheng S."/>
            <person name="Li Y."/>
            <person name="Yu Y."/>
            <person name="Du H."/>
            <person name="Qi M."/>
            <person name="Li Y."/>
            <person name="Yu H."/>
            <person name="Cui Y."/>
            <person name="Wang N."/>
            <person name="Chen C."/>
            <person name="Wu H."/>
            <person name="Zhao Y."/>
            <person name="Zhang J."/>
            <person name="Li Y."/>
            <person name="Zhou W."/>
            <person name="Zhang B."/>
            <person name="Hu W."/>
            <person name="Eijk M."/>
            <person name="Tang J."/>
            <person name="Witsenboer H."/>
            <person name="Zhao S."/>
            <person name="Li Z."/>
            <person name="Zhang A."/>
            <person name="Wang D."/>
            <person name="Liang C."/>
        </authorList>
    </citation>
    <scope>NUCLEOTIDE SEQUENCE [LARGE SCALE GENOMIC DNA]</scope>
    <source>
        <strain evidence="2">cv. G1812</strain>
    </source>
</reference>
<dbReference type="AlphaFoldDB" id="A0A8R7TJE5"/>
<dbReference type="EnsemblPlants" id="TuG1812G0200003702.01.T01">
    <property type="protein sequence ID" value="TuG1812G0200003702.01.T01"/>
    <property type="gene ID" value="TuG1812G0200003702.01"/>
</dbReference>
<dbReference type="GO" id="GO:0046983">
    <property type="term" value="F:protein dimerization activity"/>
    <property type="evidence" value="ECO:0007669"/>
    <property type="project" value="InterPro"/>
</dbReference>
<dbReference type="InterPro" id="IPR012337">
    <property type="entry name" value="RNaseH-like_sf"/>
</dbReference>
<dbReference type="Proteomes" id="UP000015106">
    <property type="component" value="Chromosome 2"/>
</dbReference>
<accession>A0A8R7TJE5</accession>
<keyword evidence="3" id="KW-1185">Reference proteome</keyword>
<protein>
    <recommendedName>
        <fullName evidence="1">HAT C-terminal dimerisation domain-containing protein</fullName>
    </recommendedName>
</protein>
<reference evidence="2" key="3">
    <citation type="submission" date="2022-06" db="UniProtKB">
        <authorList>
            <consortium name="EnsemblPlants"/>
        </authorList>
    </citation>
    <scope>IDENTIFICATION</scope>
</reference>